<feature type="site" description="Transition state stabilizer" evidence="7">
    <location>
        <position position="23"/>
    </location>
</feature>
<feature type="site" description="Transition state stabilizer" evidence="7">
    <location>
        <position position="16"/>
    </location>
</feature>
<dbReference type="InterPro" id="IPR029044">
    <property type="entry name" value="Nucleotide-diphossugar_trans"/>
</dbReference>
<comment type="similarity">
    <text evidence="8">Belongs to the short-chain dehydrogenases/reductases (SDR) family.</text>
</comment>
<dbReference type="CDD" id="cd05233">
    <property type="entry name" value="SDR_c"/>
    <property type="match status" value="1"/>
</dbReference>
<comment type="pathway">
    <text evidence="2 7">Isoprenoid biosynthesis; isopentenyl diphosphate biosynthesis via DXP pathway; isopentenyl diphosphate from 1-deoxy-D-xylulose 5-phosphate: step 2/6.</text>
</comment>
<evidence type="ECO:0000256" key="3">
    <source>
        <dbReference type="ARBA" id="ARBA00009789"/>
    </source>
</evidence>
<keyword evidence="10" id="KW-1185">Reference proteome</keyword>
<sequence>MAKNVGVILAGGVGSRMKLDYPKQFSKIAGRTALEHTVAIFQDHPEIDEIVIVSEPNHYQQISELMQKNNFNKVNHIVYGGKERTDSTLSAIKSLEQESPDTKVIIHDAVRPLLAAEVISKCIAALDTYNAVDVCIPATDTIVKVDNETNTIVKIPRRADYYQGQTPQAFKLATIAQAYDIYTNTPGMAATCDCGIVLKTLPHEKVYVVEGSETNIKLTRPVDLFIADKLFQSRSQFSLRNISSLEKLQALSHKVLVVVGGTYGIGADIISLAQKLNIKVKTYALSRSTGVDVTDLAALEKAFSEIYAAEGRIDYVVNTAATLVRKPLANMSAQEISSSIDVNFTGVVNVATVAYNYLRQSNGSFLNYTSSSYTRGRAFYSLYSATKAAIVNFTQALADEWASEGISINCINPERTKTPMRVQAFGVEPEDTLLKSETVALASLFVLASGESGNIVDVVRTDETYIGDILTQIGAS</sequence>
<dbReference type="PIRSF" id="PIRSF036586">
    <property type="entry name" value="CDP-ribitol_syn"/>
    <property type="match status" value="1"/>
</dbReference>
<evidence type="ECO:0000313" key="9">
    <source>
        <dbReference type="EMBL" id="RIY40796.1"/>
    </source>
</evidence>
<dbReference type="Pfam" id="PF00106">
    <property type="entry name" value="adh_short"/>
    <property type="match status" value="1"/>
</dbReference>
<dbReference type="Pfam" id="PF01128">
    <property type="entry name" value="IspD"/>
    <property type="match status" value="1"/>
</dbReference>
<dbReference type="InterPro" id="IPR001228">
    <property type="entry name" value="IspD"/>
</dbReference>
<dbReference type="SUPFAM" id="SSF51735">
    <property type="entry name" value="NAD(P)-binding Rossmann-fold domains"/>
    <property type="match status" value="1"/>
</dbReference>
<evidence type="ECO:0000256" key="4">
    <source>
        <dbReference type="ARBA" id="ARBA00022679"/>
    </source>
</evidence>
<dbReference type="InterPro" id="IPR020904">
    <property type="entry name" value="Sc_DH/Rdtase_CS"/>
</dbReference>
<evidence type="ECO:0000256" key="5">
    <source>
        <dbReference type="ARBA" id="ARBA00022695"/>
    </source>
</evidence>
<evidence type="ECO:0000256" key="7">
    <source>
        <dbReference type="HAMAP-Rule" id="MF_00108"/>
    </source>
</evidence>
<dbReference type="Proteomes" id="UP000265916">
    <property type="component" value="Unassembled WGS sequence"/>
</dbReference>
<dbReference type="UniPathway" id="UPA00056">
    <property type="reaction ID" value="UER00093"/>
</dbReference>
<dbReference type="SUPFAM" id="SSF53448">
    <property type="entry name" value="Nucleotide-diphospho-sugar transferases"/>
    <property type="match status" value="1"/>
</dbReference>
<dbReference type="RefSeq" id="WP_119529965.1">
    <property type="nucleotide sequence ID" value="NZ_JBHSSP010000022.1"/>
</dbReference>
<evidence type="ECO:0000256" key="8">
    <source>
        <dbReference type="RuleBase" id="RU000363"/>
    </source>
</evidence>
<comment type="caution">
    <text evidence="9">The sequence shown here is derived from an EMBL/GenBank/DDBJ whole genome shotgun (WGS) entry which is preliminary data.</text>
</comment>
<dbReference type="CDD" id="cd02516">
    <property type="entry name" value="CDP-ME_synthetase"/>
    <property type="match status" value="1"/>
</dbReference>
<comment type="similarity">
    <text evidence="3 7">Belongs to the IspD/TarI cytidylyltransferase family. IspD subfamily.</text>
</comment>
<dbReference type="InterPro" id="IPR012115">
    <property type="entry name" value="CDP-ribitol_syn"/>
</dbReference>
<protein>
    <recommendedName>
        <fullName evidence="7">2-C-methyl-D-erythritol 4-phosphate cytidylyltransferase</fullName>
        <ecNumber evidence="7">2.7.7.60</ecNumber>
    </recommendedName>
    <alternativeName>
        <fullName evidence="7">4-diphosphocytidyl-2C-methyl-D-erythritol synthase</fullName>
    </alternativeName>
    <alternativeName>
        <fullName evidence="7">MEP cytidylyltransferase</fullName>
        <shortName evidence="7">MCT</shortName>
    </alternativeName>
</protein>
<dbReference type="FunFam" id="3.90.550.10:FF:000003">
    <property type="entry name" value="2-C-methyl-D-erythritol 4-phosphate cytidylyltransferase"/>
    <property type="match status" value="1"/>
</dbReference>
<keyword evidence="6 7" id="KW-0414">Isoprene biosynthesis</keyword>
<feature type="site" description="Positions MEP for the nucleophilic attack" evidence="7">
    <location>
        <position position="217"/>
    </location>
</feature>
<feature type="site" description="Positions MEP for the nucleophilic attack" evidence="7">
    <location>
        <position position="158"/>
    </location>
</feature>
<gene>
    <name evidence="7" type="primary">ispD</name>
    <name evidence="9" type="ORF">CKF58_00110</name>
</gene>
<dbReference type="OrthoDB" id="9806837at2"/>
<proteinExistence type="inferred from homology"/>
<evidence type="ECO:0000256" key="1">
    <source>
        <dbReference type="ARBA" id="ARBA00001282"/>
    </source>
</evidence>
<name>A0A3A1YTG9_9GAMM</name>
<dbReference type="AlphaFoldDB" id="A0A3A1YTG9"/>
<dbReference type="PRINTS" id="PR00080">
    <property type="entry name" value="SDRFAMILY"/>
</dbReference>
<dbReference type="PANTHER" id="PTHR32125:SF4">
    <property type="entry name" value="2-C-METHYL-D-ERYTHRITOL 4-PHOSPHATE CYTIDYLYLTRANSFERASE, CHLOROPLASTIC"/>
    <property type="match status" value="1"/>
</dbReference>
<keyword evidence="4 7" id="KW-0808">Transferase</keyword>
<dbReference type="EMBL" id="NRJG01000003">
    <property type="protein sequence ID" value="RIY40796.1"/>
    <property type="molecule type" value="Genomic_DNA"/>
</dbReference>
<dbReference type="NCBIfam" id="NF001183">
    <property type="entry name" value="PRK00155.1-3"/>
    <property type="match status" value="1"/>
</dbReference>
<dbReference type="GO" id="GO:0019288">
    <property type="term" value="P:isopentenyl diphosphate biosynthetic process, methylerythritol 4-phosphate pathway"/>
    <property type="evidence" value="ECO:0007669"/>
    <property type="project" value="UniProtKB-UniRule"/>
</dbReference>
<evidence type="ECO:0000256" key="2">
    <source>
        <dbReference type="ARBA" id="ARBA00004787"/>
    </source>
</evidence>
<dbReference type="Gene3D" id="3.90.550.10">
    <property type="entry name" value="Spore Coat Polysaccharide Biosynthesis Protein SpsA, Chain A"/>
    <property type="match status" value="1"/>
</dbReference>
<dbReference type="PANTHER" id="PTHR32125">
    <property type="entry name" value="2-C-METHYL-D-ERYTHRITOL 4-PHOSPHATE CYTIDYLYLTRANSFERASE, CHLOROPLASTIC"/>
    <property type="match status" value="1"/>
</dbReference>
<dbReference type="InterPro" id="IPR050088">
    <property type="entry name" value="IspD/TarI_cytidylyltransf_bact"/>
</dbReference>
<evidence type="ECO:0000256" key="6">
    <source>
        <dbReference type="ARBA" id="ARBA00023229"/>
    </source>
</evidence>
<dbReference type="InterPro" id="IPR034683">
    <property type="entry name" value="IspD/TarI"/>
</dbReference>
<dbReference type="EC" id="2.7.7.60" evidence="7"/>
<comment type="function">
    <text evidence="7">Catalyzes the formation of 4-diphosphocytidyl-2-C-methyl-D-erythritol from CTP and 2-C-methyl-D-erythritol 4-phosphate (MEP).</text>
</comment>
<comment type="catalytic activity">
    <reaction evidence="1 7">
        <text>2-C-methyl-D-erythritol 4-phosphate + CTP + H(+) = 4-CDP-2-C-methyl-D-erythritol + diphosphate</text>
        <dbReference type="Rhea" id="RHEA:13429"/>
        <dbReference type="ChEBI" id="CHEBI:15378"/>
        <dbReference type="ChEBI" id="CHEBI:33019"/>
        <dbReference type="ChEBI" id="CHEBI:37563"/>
        <dbReference type="ChEBI" id="CHEBI:57823"/>
        <dbReference type="ChEBI" id="CHEBI:58262"/>
        <dbReference type="EC" id="2.7.7.60"/>
    </reaction>
</comment>
<dbReference type="PROSITE" id="PS00061">
    <property type="entry name" value="ADH_SHORT"/>
    <property type="match status" value="1"/>
</dbReference>
<dbReference type="InterPro" id="IPR018294">
    <property type="entry name" value="ISPD_synthase_CS"/>
</dbReference>
<dbReference type="Gene3D" id="3.40.50.720">
    <property type="entry name" value="NAD(P)-binding Rossmann-like Domain"/>
    <property type="match status" value="1"/>
</dbReference>
<dbReference type="HAMAP" id="MF_00108">
    <property type="entry name" value="IspD"/>
    <property type="match status" value="1"/>
</dbReference>
<dbReference type="GO" id="GO:0050518">
    <property type="term" value="F:2-C-methyl-D-erythritol 4-phosphate cytidylyltransferase activity"/>
    <property type="evidence" value="ECO:0007669"/>
    <property type="project" value="UniProtKB-UniRule"/>
</dbReference>
<dbReference type="PROSITE" id="PS01295">
    <property type="entry name" value="ISPD"/>
    <property type="match status" value="1"/>
</dbReference>
<dbReference type="InterPro" id="IPR002347">
    <property type="entry name" value="SDR_fam"/>
</dbReference>
<keyword evidence="5 7" id="KW-0548">Nucleotidyltransferase</keyword>
<accession>A0A3A1YTG9</accession>
<dbReference type="PRINTS" id="PR00081">
    <property type="entry name" value="GDHRDH"/>
</dbReference>
<dbReference type="InterPro" id="IPR036291">
    <property type="entry name" value="NAD(P)-bd_dom_sf"/>
</dbReference>
<organism evidence="9 10">
    <name type="scientific">Psittacicella hinzii</name>
    <dbReference type="NCBI Taxonomy" id="2028575"/>
    <lineage>
        <taxon>Bacteria</taxon>
        <taxon>Pseudomonadati</taxon>
        <taxon>Pseudomonadota</taxon>
        <taxon>Gammaproteobacteria</taxon>
        <taxon>Pasteurellales</taxon>
        <taxon>Psittacicellaceae</taxon>
        <taxon>Psittacicella</taxon>
    </lineage>
</organism>
<evidence type="ECO:0000313" key="10">
    <source>
        <dbReference type="Proteomes" id="UP000265916"/>
    </source>
</evidence>
<reference evidence="9 10" key="1">
    <citation type="submission" date="2017-08" db="EMBL/GenBank/DDBJ databases">
        <title>Reclassification of Bisgaard taxon 37 and 44.</title>
        <authorList>
            <person name="Christensen H."/>
        </authorList>
    </citation>
    <scope>NUCLEOTIDE SEQUENCE [LARGE SCALE GENOMIC DNA]</scope>
    <source>
        <strain evidence="9 10">111</strain>
    </source>
</reference>